<dbReference type="EMBL" id="RCMV01000139">
    <property type="protein sequence ID" value="KAG3223636.1"/>
    <property type="molecule type" value="Genomic_DNA"/>
</dbReference>
<gene>
    <name evidence="2" type="ORF">PC117_g8273</name>
    <name evidence="3" type="ORF">PC129_g5730</name>
</gene>
<sequence>MLYGSSPQDLDTHKQWEKLTHRNPEAQRRFPPASPCANDVALTPSQLAPIEKRN</sequence>
<feature type="compositionally biased region" description="Basic and acidic residues" evidence="1">
    <location>
        <begin position="10"/>
        <end position="28"/>
    </location>
</feature>
<name>A0A8T1KC57_9STRA</name>
<reference evidence="3" key="1">
    <citation type="submission" date="2018-05" db="EMBL/GenBank/DDBJ databases">
        <title>Effector identification in a new, highly contiguous assembly of the strawberry crown rot pathogen Phytophthora cactorum.</title>
        <authorList>
            <person name="Armitage A.D."/>
            <person name="Nellist C.F."/>
            <person name="Bates H."/>
            <person name="Vickerstaff R.J."/>
            <person name="Harrison R.J."/>
        </authorList>
    </citation>
    <scope>NUCLEOTIDE SEQUENCE</scope>
    <source>
        <strain evidence="2">4040</strain>
        <strain evidence="3">P421</strain>
    </source>
</reference>
<feature type="region of interest" description="Disordered" evidence="1">
    <location>
        <begin position="1"/>
        <end position="54"/>
    </location>
</feature>
<evidence type="ECO:0000313" key="2">
    <source>
        <dbReference type="EMBL" id="KAG2945684.1"/>
    </source>
</evidence>
<dbReference type="EMBL" id="RCMK01000176">
    <property type="protein sequence ID" value="KAG2945684.1"/>
    <property type="molecule type" value="Genomic_DNA"/>
</dbReference>
<evidence type="ECO:0000313" key="3">
    <source>
        <dbReference type="EMBL" id="KAG3223636.1"/>
    </source>
</evidence>
<evidence type="ECO:0000256" key="1">
    <source>
        <dbReference type="SAM" id="MobiDB-lite"/>
    </source>
</evidence>
<evidence type="ECO:0000313" key="4">
    <source>
        <dbReference type="Proteomes" id="UP000760860"/>
    </source>
</evidence>
<dbReference type="Proteomes" id="UP000760860">
    <property type="component" value="Unassembled WGS sequence"/>
</dbReference>
<dbReference type="AlphaFoldDB" id="A0A8T1KC57"/>
<proteinExistence type="predicted"/>
<dbReference type="Proteomes" id="UP000736787">
    <property type="component" value="Unassembled WGS sequence"/>
</dbReference>
<organism evidence="3 4">
    <name type="scientific">Phytophthora cactorum</name>
    <dbReference type="NCBI Taxonomy" id="29920"/>
    <lineage>
        <taxon>Eukaryota</taxon>
        <taxon>Sar</taxon>
        <taxon>Stramenopiles</taxon>
        <taxon>Oomycota</taxon>
        <taxon>Peronosporomycetes</taxon>
        <taxon>Peronosporales</taxon>
        <taxon>Peronosporaceae</taxon>
        <taxon>Phytophthora</taxon>
    </lineage>
</organism>
<accession>A0A8T1KC57</accession>
<protein>
    <submittedName>
        <fullName evidence="3">Uncharacterized protein</fullName>
    </submittedName>
</protein>
<comment type="caution">
    <text evidence="3">The sequence shown here is derived from an EMBL/GenBank/DDBJ whole genome shotgun (WGS) entry which is preliminary data.</text>
</comment>